<organism evidence="6 7">
    <name type="scientific">Capnocytophaga granulosa</name>
    <dbReference type="NCBI Taxonomy" id="45242"/>
    <lineage>
        <taxon>Bacteria</taxon>
        <taxon>Pseudomonadati</taxon>
        <taxon>Bacteroidota</taxon>
        <taxon>Flavobacteriia</taxon>
        <taxon>Flavobacteriales</taxon>
        <taxon>Flavobacteriaceae</taxon>
        <taxon>Capnocytophaga</taxon>
    </lineage>
</organism>
<dbReference type="Proteomes" id="UP000182771">
    <property type="component" value="Unassembled WGS sequence"/>
</dbReference>
<dbReference type="RefSeq" id="WP_016421225.1">
    <property type="nucleotide sequence ID" value="NZ_FNND01000010.1"/>
</dbReference>
<evidence type="ECO:0000313" key="7">
    <source>
        <dbReference type="Proteomes" id="UP000182771"/>
    </source>
</evidence>
<dbReference type="PROSITE" id="PS51352">
    <property type="entry name" value="THIOREDOXIN_2"/>
    <property type="match status" value="1"/>
</dbReference>
<comment type="caution">
    <text evidence="6">The sequence shown here is derived from an EMBL/GenBank/DDBJ whole genome shotgun (WGS) entry which is preliminary data.</text>
</comment>
<gene>
    <name evidence="6" type="ORF">SAMN05444420_11058</name>
</gene>
<keyword evidence="4" id="KW-1015">Disulfide bond</keyword>
<name>A0A1H2ZIK7_9FLAO</name>
<reference evidence="6 7" key="1">
    <citation type="submission" date="2016-10" db="EMBL/GenBank/DDBJ databases">
        <authorList>
            <person name="Varghese N."/>
            <person name="Submissions S."/>
        </authorList>
    </citation>
    <scope>NUCLEOTIDE SEQUENCE [LARGE SCALE GENOMIC DNA]</scope>
    <source>
        <strain evidence="6 7">DSM 11449</strain>
    </source>
</reference>
<keyword evidence="2 3" id="KW-0186">Copper</keyword>
<comment type="similarity">
    <text evidence="1">Belongs to the SCO1/2 family.</text>
</comment>
<evidence type="ECO:0000256" key="4">
    <source>
        <dbReference type="PIRSR" id="PIRSR603782-2"/>
    </source>
</evidence>
<feature type="disulfide bond" description="Redox-active" evidence="4">
    <location>
        <begin position="74"/>
        <end position="78"/>
    </location>
</feature>
<evidence type="ECO:0000256" key="3">
    <source>
        <dbReference type="PIRSR" id="PIRSR603782-1"/>
    </source>
</evidence>
<dbReference type="OrthoDB" id="9811998at2"/>
<dbReference type="SUPFAM" id="SSF52833">
    <property type="entry name" value="Thioredoxin-like"/>
    <property type="match status" value="1"/>
</dbReference>
<keyword evidence="3" id="KW-0479">Metal-binding</keyword>
<dbReference type="PANTHER" id="PTHR12151:SF25">
    <property type="entry name" value="LINALOOL DEHYDRATASE_ISOMERASE DOMAIN-CONTAINING PROTEIN"/>
    <property type="match status" value="1"/>
</dbReference>
<dbReference type="GO" id="GO:0046872">
    <property type="term" value="F:metal ion binding"/>
    <property type="evidence" value="ECO:0007669"/>
    <property type="project" value="UniProtKB-KW"/>
</dbReference>
<dbReference type="PANTHER" id="PTHR12151">
    <property type="entry name" value="ELECTRON TRANSPORT PROTIN SCO1/SENC FAMILY MEMBER"/>
    <property type="match status" value="1"/>
</dbReference>
<evidence type="ECO:0000313" key="6">
    <source>
        <dbReference type="EMBL" id="SDX17157.1"/>
    </source>
</evidence>
<dbReference type="InterPro" id="IPR036249">
    <property type="entry name" value="Thioredoxin-like_sf"/>
</dbReference>
<keyword evidence="7" id="KW-1185">Reference proteome</keyword>
<dbReference type="AlphaFoldDB" id="A0A1H2ZIK7"/>
<feature type="binding site" evidence="3">
    <location>
        <position position="74"/>
    </location>
    <ligand>
        <name>Cu cation</name>
        <dbReference type="ChEBI" id="CHEBI:23378"/>
    </ligand>
</feature>
<sequence>MAKKITTVLYICLTIALLAGSAWGIHALRKREAHGLFVVGKAPSFCFTDQHNQPFCDCDFKGKIWVADFFFTSCPTICPVMTTHMVAVQNAFPDNAIGIASFSIDPETDTPEVLQAYAQEKGVHSPHWHLLTGKEEDIYRTANEGFNIYAKAGNTPENFEHSGLFALVDTQGNIVCRKENGKPIFFYDGMTQEGIAMLIEDIRKLMTNDE</sequence>
<evidence type="ECO:0000259" key="5">
    <source>
        <dbReference type="PROSITE" id="PS51352"/>
    </source>
</evidence>
<dbReference type="Pfam" id="PF02630">
    <property type="entry name" value="SCO1-SenC"/>
    <property type="match status" value="1"/>
</dbReference>
<proteinExistence type="inferred from homology"/>
<dbReference type="InterPro" id="IPR013766">
    <property type="entry name" value="Thioredoxin_domain"/>
</dbReference>
<protein>
    <submittedName>
        <fullName evidence="6">Protein SCO1/2</fullName>
    </submittedName>
</protein>
<feature type="binding site" evidence="3">
    <location>
        <position position="78"/>
    </location>
    <ligand>
        <name>Cu cation</name>
        <dbReference type="ChEBI" id="CHEBI:23378"/>
    </ligand>
</feature>
<evidence type="ECO:0000256" key="1">
    <source>
        <dbReference type="ARBA" id="ARBA00010996"/>
    </source>
</evidence>
<dbReference type="GeneID" id="85017184"/>
<feature type="binding site" evidence="3">
    <location>
        <position position="161"/>
    </location>
    <ligand>
        <name>Cu cation</name>
        <dbReference type="ChEBI" id="CHEBI:23378"/>
    </ligand>
</feature>
<accession>A0A1H2ZIK7</accession>
<dbReference type="CDD" id="cd02968">
    <property type="entry name" value="SCO"/>
    <property type="match status" value="1"/>
</dbReference>
<feature type="domain" description="Thioredoxin" evidence="5">
    <location>
        <begin position="36"/>
        <end position="200"/>
    </location>
</feature>
<dbReference type="Gene3D" id="3.40.30.10">
    <property type="entry name" value="Glutaredoxin"/>
    <property type="match status" value="1"/>
</dbReference>
<evidence type="ECO:0000256" key="2">
    <source>
        <dbReference type="ARBA" id="ARBA00023008"/>
    </source>
</evidence>
<dbReference type="EMBL" id="FNND01000010">
    <property type="protein sequence ID" value="SDX17157.1"/>
    <property type="molecule type" value="Genomic_DNA"/>
</dbReference>
<dbReference type="InterPro" id="IPR003782">
    <property type="entry name" value="SCO1/SenC"/>
</dbReference>